<evidence type="ECO:0000313" key="3">
    <source>
        <dbReference type="EMBL" id="AOV58941.1"/>
    </source>
</evidence>
<feature type="transmembrane region" description="Helical" evidence="1">
    <location>
        <begin position="7"/>
        <end position="28"/>
    </location>
</feature>
<gene>
    <name evidence="4" type="ORF">C421010_197</name>
    <name evidence="2" type="ORF">S250808_196</name>
    <name evidence="3" type="ORF">T040910_197</name>
</gene>
<keyword evidence="5" id="KW-1185">Reference proteome</keyword>
<evidence type="ECO:0000313" key="5">
    <source>
        <dbReference type="Proteomes" id="UP000204537"/>
    </source>
</evidence>
<dbReference type="EMBL" id="KU686197">
    <property type="protein sequence ID" value="AOV58701.1"/>
    <property type="molecule type" value="Genomic_DNA"/>
</dbReference>
<evidence type="ECO:0000256" key="1">
    <source>
        <dbReference type="SAM" id="Phobius"/>
    </source>
</evidence>
<dbReference type="OrthoDB" id="26024at10239"/>
<reference evidence="5 6" key="1">
    <citation type="journal article" date="2016" name="Virology">
        <title>The genomic content and context of auxiliary metabolic genes in marine cyanomyoviruses.</title>
        <authorList>
            <person name="Crummett L.T."/>
            <person name="Puxty R.J."/>
            <person name="Weihe C."/>
            <person name="Marston M.F."/>
            <person name="Martiny J.B."/>
        </authorList>
    </citation>
    <scope>NUCLEOTIDE SEQUENCE [LARGE SCALE GENOMIC DNA]</scope>
    <source>
        <strain evidence="2">0808SB25</strain>
        <strain evidence="3">0910TB04</strain>
        <strain evidence="4">1010CC42</strain>
    </source>
</reference>
<evidence type="ECO:0008006" key="7">
    <source>
        <dbReference type="Google" id="ProtNLM"/>
    </source>
</evidence>
<evidence type="ECO:0000313" key="6">
    <source>
        <dbReference type="Proteomes" id="UP000240804"/>
    </source>
</evidence>
<sequence length="78" mass="7879">MQKIINIVALLSGLTSLGVIGGGVFVYLQKDALLQQGIDALSAGAIESITDAVPGILDAGMPEPPELPKHTGGVLPGM</sequence>
<accession>A0A1D8KJX1</accession>
<protein>
    <recommendedName>
        <fullName evidence="7">Plasmid stability protein</fullName>
    </recommendedName>
</protein>
<dbReference type="Proteomes" id="UP000240920">
    <property type="component" value="Segment"/>
</dbReference>
<keyword evidence="1" id="KW-1133">Transmembrane helix</keyword>
<organism evidence="3 6">
    <name type="scientific">Synechococcus phage S-CAM3</name>
    <dbReference type="NCBI Taxonomy" id="1883366"/>
    <lineage>
        <taxon>Viruses</taxon>
        <taxon>Duplodnaviria</taxon>
        <taxon>Heunggongvirae</taxon>
        <taxon>Uroviricota</taxon>
        <taxon>Caudoviricetes</taxon>
        <taxon>Pantevenvirales</taxon>
        <taxon>Kyanoviridae</taxon>
        <taxon>Charybdisvirus</taxon>
        <taxon>Charybdisvirus scam3</taxon>
    </lineage>
</organism>
<dbReference type="RefSeq" id="YP_009321460.1">
    <property type="nucleotide sequence ID" value="NC_031906.1"/>
</dbReference>
<evidence type="ECO:0000313" key="2">
    <source>
        <dbReference type="EMBL" id="AOV58701.1"/>
    </source>
</evidence>
<dbReference type="EMBL" id="KU686199">
    <property type="protein sequence ID" value="AOV59180.1"/>
    <property type="molecule type" value="Genomic_DNA"/>
</dbReference>
<evidence type="ECO:0000313" key="4">
    <source>
        <dbReference type="EMBL" id="AOV59180.1"/>
    </source>
</evidence>
<keyword evidence="1" id="KW-0472">Membrane</keyword>
<dbReference type="Proteomes" id="UP000204537">
    <property type="component" value="Segment"/>
</dbReference>
<proteinExistence type="predicted"/>
<name>A0A1D8KJX1_9CAUD</name>
<keyword evidence="1" id="KW-0812">Transmembrane</keyword>
<dbReference type="Proteomes" id="UP000240804">
    <property type="component" value="Segment"/>
</dbReference>
<dbReference type="EMBL" id="KU686198">
    <property type="protein sequence ID" value="AOV58941.1"/>
    <property type="molecule type" value="Genomic_DNA"/>
</dbReference>
<dbReference type="KEGG" id="vg:30306487"/>
<dbReference type="GeneID" id="30306487"/>